<feature type="transmembrane region" description="Helical" evidence="6">
    <location>
        <begin position="230"/>
        <end position="251"/>
    </location>
</feature>
<feature type="transmembrane region" description="Helical" evidence="6">
    <location>
        <begin position="289"/>
        <end position="310"/>
    </location>
</feature>
<dbReference type="Proteomes" id="UP001335100">
    <property type="component" value="Unassembled WGS sequence"/>
</dbReference>
<feature type="transmembrane region" description="Helical" evidence="6">
    <location>
        <begin position="716"/>
        <end position="739"/>
    </location>
</feature>
<organism evidence="8 9">
    <name type="scientific">Pseudomonas ulcerans</name>
    <dbReference type="NCBI Taxonomy" id="3115852"/>
    <lineage>
        <taxon>Bacteria</taxon>
        <taxon>Pseudomonadati</taxon>
        <taxon>Pseudomonadota</taxon>
        <taxon>Gammaproteobacteria</taxon>
        <taxon>Pseudomonadales</taxon>
        <taxon>Pseudomonadaceae</taxon>
        <taxon>Pseudomonas</taxon>
    </lineage>
</organism>
<proteinExistence type="predicted"/>
<feature type="transmembrane region" description="Helical" evidence="6">
    <location>
        <begin position="648"/>
        <end position="670"/>
    </location>
</feature>
<dbReference type="InterPro" id="IPR000731">
    <property type="entry name" value="SSD"/>
</dbReference>
<dbReference type="Gene3D" id="1.20.1640.10">
    <property type="entry name" value="Multidrug efflux transporter AcrB transmembrane domain"/>
    <property type="match status" value="2"/>
</dbReference>
<feature type="transmembrane region" description="Helical" evidence="6">
    <location>
        <begin position="751"/>
        <end position="774"/>
    </location>
</feature>
<dbReference type="SUPFAM" id="SSF82866">
    <property type="entry name" value="Multidrug efflux transporter AcrB transmembrane domain"/>
    <property type="match status" value="2"/>
</dbReference>
<evidence type="ECO:0000256" key="2">
    <source>
        <dbReference type="ARBA" id="ARBA00022475"/>
    </source>
</evidence>
<comment type="subcellular location">
    <subcellularLocation>
        <location evidence="1">Cell membrane</location>
        <topology evidence="1">Multi-pass membrane protein</topology>
    </subcellularLocation>
</comment>
<dbReference type="PROSITE" id="PS50156">
    <property type="entry name" value="SSD"/>
    <property type="match status" value="1"/>
</dbReference>
<evidence type="ECO:0000256" key="1">
    <source>
        <dbReference type="ARBA" id="ARBA00004651"/>
    </source>
</evidence>
<keyword evidence="4 6" id="KW-1133">Transmembrane helix</keyword>
<keyword evidence="2" id="KW-1003">Cell membrane</keyword>
<accession>A0ABU7HZH6</accession>
<dbReference type="RefSeq" id="WP_330077647.1">
    <property type="nucleotide sequence ID" value="NZ_JAZDQJ010000048.1"/>
</dbReference>
<feature type="transmembrane region" description="Helical" evidence="6">
    <location>
        <begin position="360"/>
        <end position="386"/>
    </location>
</feature>
<evidence type="ECO:0000256" key="6">
    <source>
        <dbReference type="SAM" id="Phobius"/>
    </source>
</evidence>
<dbReference type="InterPro" id="IPR004869">
    <property type="entry name" value="MMPL_dom"/>
</dbReference>
<dbReference type="InterPro" id="IPR050545">
    <property type="entry name" value="Mycobact_MmpL"/>
</dbReference>
<reference evidence="8 9" key="1">
    <citation type="submission" date="2024-01" db="EMBL/GenBank/DDBJ databases">
        <title>Unpublished Manusciprt.</title>
        <authorList>
            <person name="Duman M."/>
            <person name="Valdes E.G."/>
            <person name="Ajmi N."/>
            <person name="Altun S."/>
            <person name="Saticioglu I.B."/>
        </authorList>
    </citation>
    <scope>NUCLEOTIDE SEQUENCE [LARGE SCALE GENOMIC DNA]</scope>
    <source>
        <strain evidence="8 9">148P</strain>
    </source>
</reference>
<feature type="transmembrane region" description="Helical" evidence="6">
    <location>
        <begin position="623"/>
        <end position="641"/>
    </location>
</feature>
<evidence type="ECO:0000256" key="3">
    <source>
        <dbReference type="ARBA" id="ARBA00022692"/>
    </source>
</evidence>
<feature type="domain" description="SSD" evidence="7">
    <location>
        <begin position="258"/>
        <end position="385"/>
    </location>
</feature>
<dbReference type="Pfam" id="PF03176">
    <property type="entry name" value="MMPL"/>
    <property type="match status" value="2"/>
</dbReference>
<evidence type="ECO:0000256" key="4">
    <source>
        <dbReference type="ARBA" id="ARBA00022989"/>
    </source>
</evidence>
<comment type="caution">
    <text evidence="8">The sequence shown here is derived from an EMBL/GenBank/DDBJ whole genome shotgun (WGS) entry which is preliminary data.</text>
</comment>
<feature type="transmembrane region" description="Helical" evidence="6">
    <location>
        <begin position="258"/>
        <end position="277"/>
    </location>
</feature>
<name>A0ABU7HZH6_9PSED</name>
<evidence type="ECO:0000313" key="8">
    <source>
        <dbReference type="EMBL" id="MEE1936982.1"/>
    </source>
</evidence>
<sequence>MNQVKQWVTHSVEVIADWLMAWRKGLLALFVLLSLGLGYSALNTQLDPGFNKQIPVRHAWMVNFLKFSQYFTGANRFLVSVHWKGEGDIYNPEFLDTLRKVTDDVFFISGVSRPSVTSLFTANVRYIEITEEGFFGDVVVPPRFSGTPEDLAQVRSNAAASGQVGRLIANDLKSAMVRADLQDLDPRSGKPVDYAQIAQKLEEVRHKYSSDKIEINIVGFAKLVGDVVEGLTTVIGFFAVAFVITGLLLWLYSRSLRLTVVALLVALLPVVWLLGLLPLLGLGIDPMSILVPFLIFSIGVSHAVQMTNAWKQDVVAGATSLQAARTAFCKIFIPGSLALLMNALGFAVIMLIDIPIVHELGVTACIGVMLMIVTNKLMLPIIISWLPLEKGLLRKEQADASVRHALWWRLSALAEPKPALAVFGLSLLLLAAGAWKARDLAVGDIGAGAPELRADSRYNQDNARIIGSYSIGLDVLAVFVQAHGVEEGCLNPEVMRAVEGFDFRMRAVQGVQSVQSVAGMGKRVIAGNNEGNPRWAAIPGSSRGLSQGARAYMPDDGLVTDGCQQMQILVFLADHEGATISHAINEAKRIIADVATPHVEFLLAGGNVGVMAASNEAVKRAEVIMLAALFGSVALFCWLTFLSMRAVLCILVPLAIVAILCNALMAMLGIGLKVATLPVMALGVGVGVDYGIYLYERIQHEMAAGANLREAFYQAMCQRGTAAVFTALTMSIGVCTWAFAPLKFQADMGVLLSFMFLVNVLGAIFLLPALAAWFNRGRPLVAREAHSIEVLRGEFRPKRQPAAPIVEK</sequence>
<keyword evidence="5 6" id="KW-0472">Membrane</keyword>
<feature type="transmembrane region" description="Helical" evidence="6">
    <location>
        <begin position="676"/>
        <end position="695"/>
    </location>
</feature>
<dbReference type="EMBL" id="JAZDQJ010000048">
    <property type="protein sequence ID" value="MEE1936982.1"/>
    <property type="molecule type" value="Genomic_DNA"/>
</dbReference>
<dbReference type="PANTHER" id="PTHR33406">
    <property type="entry name" value="MEMBRANE PROTEIN MJ1562-RELATED"/>
    <property type="match status" value="1"/>
</dbReference>
<keyword evidence="9" id="KW-1185">Reference proteome</keyword>
<evidence type="ECO:0000313" key="9">
    <source>
        <dbReference type="Proteomes" id="UP001335100"/>
    </source>
</evidence>
<evidence type="ECO:0000259" key="7">
    <source>
        <dbReference type="PROSITE" id="PS50156"/>
    </source>
</evidence>
<dbReference type="PANTHER" id="PTHR33406:SF10">
    <property type="entry name" value="SSD DOMAIN-CONTAINING PROTEIN"/>
    <property type="match status" value="1"/>
</dbReference>
<keyword evidence="3 6" id="KW-0812">Transmembrane</keyword>
<evidence type="ECO:0000256" key="5">
    <source>
        <dbReference type="ARBA" id="ARBA00023136"/>
    </source>
</evidence>
<gene>
    <name evidence="8" type="ORF">V0R50_27485</name>
</gene>
<feature type="transmembrane region" description="Helical" evidence="6">
    <location>
        <begin position="331"/>
        <end position="354"/>
    </location>
</feature>
<protein>
    <submittedName>
        <fullName evidence="8">Efflux RND transporter permease subunit</fullName>
    </submittedName>
</protein>